<evidence type="ECO:0000313" key="2">
    <source>
        <dbReference type="Proteomes" id="UP001241537"/>
    </source>
</evidence>
<name>A0AAE4AM88_9FIRM</name>
<dbReference type="AlphaFoldDB" id="A0AAE4AM88"/>
<dbReference type="Gene3D" id="3.55.50.10">
    <property type="entry name" value="Baseplate protein-like domains"/>
    <property type="match status" value="1"/>
</dbReference>
<dbReference type="RefSeq" id="WP_307255355.1">
    <property type="nucleotide sequence ID" value="NZ_JAUSTO010000019.1"/>
</dbReference>
<evidence type="ECO:0000313" key="1">
    <source>
        <dbReference type="EMBL" id="MDQ0153402.1"/>
    </source>
</evidence>
<dbReference type="EMBL" id="JAUSTO010000019">
    <property type="protein sequence ID" value="MDQ0153402.1"/>
    <property type="molecule type" value="Genomic_DNA"/>
</dbReference>
<comment type="caution">
    <text evidence="1">The sequence shown here is derived from an EMBL/GenBank/DDBJ whole genome shotgun (WGS) entry which is preliminary data.</text>
</comment>
<dbReference type="SUPFAM" id="SSF69279">
    <property type="entry name" value="Phage tail proteins"/>
    <property type="match status" value="1"/>
</dbReference>
<keyword evidence="2" id="KW-1185">Reference proteome</keyword>
<protein>
    <submittedName>
        <fullName evidence="1">Phage protein D</fullName>
    </submittedName>
</protein>
<reference evidence="1" key="1">
    <citation type="submission" date="2023-07" db="EMBL/GenBank/DDBJ databases">
        <title>Genomic Encyclopedia of Type Strains, Phase IV (KMG-IV): sequencing the most valuable type-strain genomes for metagenomic binning, comparative biology and taxonomic classification.</title>
        <authorList>
            <person name="Goeker M."/>
        </authorList>
    </citation>
    <scope>NUCLEOTIDE SEQUENCE</scope>
    <source>
        <strain evidence="1">DSM 19659</strain>
    </source>
</reference>
<dbReference type="Proteomes" id="UP001241537">
    <property type="component" value="Unassembled WGS sequence"/>
</dbReference>
<gene>
    <name evidence="1" type="ORF">J2S20_002122</name>
</gene>
<sequence>MEGRARRVLAEILYDGKEVGLSARVESISYTDNDKGRSDEISVVFCDRNADWLMKEFIPEKEHDLDVTMYFESWEHLGAAALKYHCGNFTIDDISYSGAPYQCTIKGVSIPASTDFLTVPKSKTWEQSTVKQIAEEKMSEYGMETLFWYGDTPVLEKIAQDNQTDSDFLYKLCEDNGLNIKVYKKGLVIFDKKIYEPRGVKKVFTKTDFESFDWNTTLTGTYTGAHLAYTNPATKAQTDKKDKNGNPIPKTIDILVGEGPRILYMSEKADSEDDARRKAAARINSENEKAVTMSFTAMANVNLFATDNFEVLGMGRCDGKYYTSSVTHSLSQSGESMSVEGYKIFDRM</sequence>
<accession>A0AAE4AM88</accession>
<dbReference type="Pfam" id="PF05954">
    <property type="entry name" value="Phage_GPD"/>
    <property type="match status" value="1"/>
</dbReference>
<proteinExistence type="predicted"/>
<organism evidence="1 2">
    <name type="scientific">Moryella indoligenes</name>
    <dbReference type="NCBI Taxonomy" id="371674"/>
    <lineage>
        <taxon>Bacteria</taxon>
        <taxon>Bacillati</taxon>
        <taxon>Bacillota</taxon>
        <taxon>Clostridia</taxon>
        <taxon>Lachnospirales</taxon>
        <taxon>Lachnospiraceae</taxon>
        <taxon>Moryella</taxon>
    </lineage>
</organism>